<evidence type="ECO:0000313" key="1">
    <source>
        <dbReference type="EMBL" id="EGC49977.1"/>
    </source>
</evidence>
<name>F0UVP9_AJEC8</name>
<dbReference type="Proteomes" id="UP000008142">
    <property type="component" value="Unassembled WGS sequence"/>
</dbReference>
<gene>
    <name evidence="1" type="ORF">HCEG_09191</name>
</gene>
<evidence type="ECO:0000313" key="2">
    <source>
        <dbReference type="Proteomes" id="UP000008142"/>
    </source>
</evidence>
<reference evidence="2" key="1">
    <citation type="submission" date="2008-07" db="EMBL/GenBank/DDBJ databases">
        <title>Annotation of Ajellomyces capsulatus strain H88.</title>
        <authorList>
            <person name="Champion M."/>
            <person name="Cuomo C."/>
            <person name="Ma L.-J."/>
            <person name="Henn M.R."/>
            <person name="Sil A."/>
            <person name="Goldman B."/>
            <person name="Young S.K."/>
            <person name="Kodira C.D."/>
            <person name="Zeng Q."/>
            <person name="Koehrsen M."/>
            <person name="Alvarado L."/>
            <person name="Berlin A."/>
            <person name="Borenstein D."/>
            <person name="Chen Z."/>
            <person name="Engels R."/>
            <person name="Freedman E."/>
            <person name="Gellesch M."/>
            <person name="Goldberg J."/>
            <person name="Griggs A."/>
            <person name="Gujja S."/>
            <person name="Heiman D."/>
            <person name="Hepburn T."/>
            <person name="Howarth C."/>
            <person name="Jen D."/>
            <person name="Larson L."/>
            <person name="Lewis B."/>
            <person name="Mehta T."/>
            <person name="Park D."/>
            <person name="Pearson M."/>
            <person name="Roberts A."/>
            <person name="Saif S."/>
            <person name="Shea T."/>
            <person name="Shenoy N."/>
            <person name="Sisk P."/>
            <person name="Stolte C."/>
            <person name="Sykes S."/>
            <person name="Walk T."/>
            <person name="White J."/>
            <person name="Yandava C."/>
            <person name="Klein B."/>
            <person name="McEwen J.G."/>
            <person name="Puccia R."/>
            <person name="Goldman G.H."/>
            <person name="Felipe M.S."/>
            <person name="Nino-Vega G."/>
            <person name="San-Blas G."/>
            <person name="Taylor J."/>
            <person name="Mendoza L."/>
            <person name="Galagan J."/>
            <person name="Nusbaum C."/>
            <person name="Birren B."/>
        </authorList>
    </citation>
    <scope>NUCLEOTIDE SEQUENCE [LARGE SCALE GENOMIC DNA]</scope>
    <source>
        <strain evidence="2">H88</strain>
    </source>
</reference>
<dbReference type="AlphaFoldDB" id="F0UVP9"/>
<protein>
    <submittedName>
        <fullName evidence="1">Predicted protein</fullName>
    </submittedName>
</protein>
<dbReference type="EMBL" id="DS990644">
    <property type="protein sequence ID" value="EGC49977.1"/>
    <property type="molecule type" value="Genomic_DNA"/>
</dbReference>
<accession>F0UVP9</accession>
<proteinExistence type="predicted"/>
<dbReference type="HOGENOM" id="CLU_2096159_0_0_1"/>
<organism evidence="2">
    <name type="scientific">Ajellomyces capsulatus (strain H88)</name>
    <name type="common">Darling's disease fungus</name>
    <name type="synonym">Histoplasma capsulatum</name>
    <dbReference type="NCBI Taxonomy" id="544711"/>
    <lineage>
        <taxon>Eukaryota</taxon>
        <taxon>Fungi</taxon>
        <taxon>Dikarya</taxon>
        <taxon>Ascomycota</taxon>
        <taxon>Pezizomycotina</taxon>
        <taxon>Eurotiomycetes</taxon>
        <taxon>Eurotiomycetidae</taxon>
        <taxon>Onygenales</taxon>
        <taxon>Ajellomycetaceae</taxon>
        <taxon>Histoplasma</taxon>
    </lineage>
</organism>
<sequence>MRRERGRGGNGNVLLCLGLHRGIDPGRRCAKNKPGIDINRVARATNFGSRRNNIVPGIPDGNAISHVLLLLMHPEMDGRRGGGSMLIQCYGGSPDTLIRSTFAIVAICSLVLNPYY</sequence>